<feature type="compositionally biased region" description="Basic and acidic residues" evidence="1">
    <location>
        <begin position="293"/>
        <end position="305"/>
    </location>
</feature>
<feature type="compositionally biased region" description="Polar residues" evidence="1">
    <location>
        <begin position="389"/>
        <end position="405"/>
    </location>
</feature>
<proteinExistence type="predicted"/>
<feature type="compositionally biased region" description="Basic and acidic residues" evidence="1">
    <location>
        <begin position="406"/>
        <end position="416"/>
    </location>
</feature>
<dbReference type="AlphaFoldDB" id="A0A0C3QMS6"/>
<feature type="region of interest" description="Disordered" evidence="1">
    <location>
        <begin position="18"/>
        <end position="46"/>
    </location>
</feature>
<feature type="compositionally biased region" description="Basic and acidic residues" evidence="1">
    <location>
        <begin position="359"/>
        <end position="368"/>
    </location>
</feature>
<feature type="compositionally biased region" description="Polar residues" evidence="1">
    <location>
        <begin position="18"/>
        <end position="32"/>
    </location>
</feature>
<dbReference type="STRING" id="1051891.A0A0C3QMS6"/>
<accession>A0A0C3QMS6</accession>
<dbReference type="PANTHER" id="PTHR28076">
    <property type="entry name" value="SPORULATION-SPECIFIC PROTEIN 71"/>
    <property type="match status" value="1"/>
</dbReference>
<reference evidence="3 4" key="1">
    <citation type="submission" date="2014-04" db="EMBL/GenBank/DDBJ databases">
        <authorList>
            <consortium name="DOE Joint Genome Institute"/>
            <person name="Kuo A."/>
            <person name="Girlanda M."/>
            <person name="Perotto S."/>
            <person name="Kohler A."/>
            <person name="Nagy L.G."/>
            <person name="Floudas D."/>
            <person name="Copeland A."/>
            <person name="Barry K.W."/>
            <person name="Cichocki N."/>
            <person name="Veneault-Fourrey C."/>
            <person name="LaButti K."/>
            <person name="Lindquist E.A."/>
            <person name="Lipzen A."/>
            <person name="Lundell T."/>
            <person name="Morin E."/>
            <person name="Murat C."/>
            <person name="Sun H."/>
            <person name="Tunlid A."/>
            <person name="Henrissat B."/>
            <person name="Grigoriev I.V."/>
            <person name="Hibbett D.S."/>
            <person name="Martin F."/>
            <person name="Nordberg H.P."/>
            <person name="Cantor M.N."/>
            <person name="Hua S.X."/>
        </authorList>
    </citation>
    <scope>NUCLEOTIDE SEQUENCE [LARGE SCALE GENOMIC DNA]</scope>
    <source>
        <strain evidence="3 4">MUT 4182</strain>
    </source>
</reference>
<name>A0A0C3QMS6_9AGAM</name>
<dbReference type="Pfam" id="PF15404">
    <property type="entry name" value="PH_4"/>
    <property type="match status" value="1"/>
</dbReference>
<evidence type="ECO:0000313" key="4">
    <source>
        <dbReference type="Proteomes" id="UP000054248"/>
    </source>
</evidence>
<dbReference type="SMART" id="SM00233">
    <property type="entry name" value="PH"/>
    <property type="match status" value="2"/>
</dbReference>
<keyword evidence="4" id="KW-1185">Reference proteome</keyword>
<feature type="compositionally biased region" description="Pro residues" evidence="1">
    <location>
        <begin position="746"/>
        <end position="755"/>
    </location>
</feature>
<feature type="domain" description="PH" evidence="2">
    <location>
        <begin position="953"/>
        <end position="1106"/>
    </location>
</feature>
<dbReference type="Proteomes" id="UP000054248">
    <property type="component" value="Unassembled WGS sequence"/>
</dbReference>
<dbReference type="GO" id="GO:1902657">
    <property type="term" value="P:protein localization to prospore membrane"/>
    <property type="evidence" value="ECO:0007669"/>
    <property type="project" value="InterPro"/>
</dbReference>
<dbReference type="PANTHER" id="PTHR28076:SF1">
    <property type="entry name" value="PROSPORE MEMBRANE ADAPTER PROTEIN SPO71"/>
    <property type="match status" value="1"/>
</dbReference>
<dbReference type="InterPro" id="IPR001849">
    <property type="entry name" value="PH_domain"/>
</dbReference>
<evidence type="ECO:0000256" key="1">
    <source>
        <dbReference type="SAM" id="MobiDB-lite"/>
    </source>
</evidence>
<dbReference type="HOGENOM" id="CLU_008203_0_0_1"/>
<sequence>MSAGVSIKTIGTTYATASLAPSSKPDSATRITPVQPAPSVTRDFDDHRRSFKRWSLGPMPEKIVATEVKKKKSVWMEKARDRLPRRLPTIDTLKRSNSDSAVRRGKQPERRPAVEVESETDTSSESDSDCEQVDSERAFTYYIKTGGDEEAWSPKVERSIRREIRKKWRDSGWYNAWRGDKDSLRAEADRKWVGKSFVIGDVLGVGENIILSSSGLSMGPSSAARSGANRPSLRIDGPSSTRPPSSIKSPRISTDSGHLVVPNGNGYSPGNTSEEFTTAHASTSTTALLHTSNFRDRPDISDRRSISATPVLQTSPVEDPKVPSLADAGRAFTAGSDGHDPLAPSSGLRSALKKVAEIKQDGKRKSVNFDEGTPVPPAEVLARPEPIVQSKSAGSAEGRQQTQAQEEARPQSEGEGPHGLQLKDIFMSDRMLVRISYAESGTPHPYDEVAAKKTKNPIFEDWAEYLVCYRGYRIELYEDYSFPGQLWFARRRRLAFIIPLRHPNTRISLYSATDASFCITCPPTPLSHRYSSELAPSSGKRNFLHRAKQGSNVFVFNLKSRTRAVDWMWHVWRDLGGEVPSFVEVQCPELGTRVRLDVPESEDGQGCRVMNRKEIVEACRESLERLRSWENLYADEIRRGRTLELCWRAGPNVEWIWRDEDIDGQKRDWSVLYYVGFRQPQVVSHLELRLARHSPTELHLRDGTQLREPPAVEGYLWRIKPKSQTRTLVYVSTHDGNIFTMSPTHSYPPSPPEPPGSSRTNTDEESRLAGELRRGAQQMLTSDGYIDMRSIRAIRRATHDAVPITVTPLGSGGNIPGTNDSKRHVEFDIVDDENQTPSDAEDVGGVTAMNSAIDKTKLRLKRSFELVLRNGHAVRFEAHSAMVALEWIAKLRALCGYWTRRHLVDAGEEMRLIETVRGVVTPKHKHEGVDESSDPPRIGDFWNWCILEGCRPIIKAGRLYEKRGLHKHYKHVLFILTHGHLILFHLKSTKSAHHHRSRSINLIDSYTYSGQLAVATLPREDTSAEPTARRYQDGLEANDTDEDVTFIIWYRPHSSQISQPSEDSGAEYSAKIRPLSGKHKMLICKGRSKFERDLWCYALNAEIERLARATAARERRLRDTQGI</sequence>
<feature type="compositionally biased region" description="Acidic residues" evidence="1">
    <location>
        <begin position="116"/>
        <end position="132"/>
    </location>
</feature>
<feature type="region of interest" description="Disordered" evidence="1">
    <location>
        <begin position="291"/>
        <end position="346"/>
    </location>
</feature>
<protein>
    <recommendedName>
        <fullName evidence="2">PH domain-containing protein</fullName>
    </recommendedName>
</protein>
<organism evidence="3 4">
    <name type="scientific">Tulasnella calospora MUT 4182</name>
    <dbReference type="NCBI Taxonomy" id="1051891"/>
    <lineage>
        <taxon>Eukaryota</taxon>
        <taxon>Fungi</taxon>
        <taxon>Dikarya</taxon>
        <taxon>Basidiomycota</taxon>
        <taxon>Agaricomycotina</taxon>
        <taxon>Agaricomycetes</taxon>
        <taxon>Cantharellales</taxon>
        <taxon>Tulasnellaceae</taxon>
        <taxon>Tulasnella</taxon>
    </lineage>
</organism>
<dbReference type="OrthoDB" id="5579281at2759"/>
<dbReference type="InterPro" id="IPR039486">
    <property type="entry name" value="Mug56/Spo71_PH"/>
</dbReference>
<feature type="region of interest" description="Disordered" evidence="1">
    <location>
        <begin position="86"/>
        <end position="132"/>
    </location>
</feature>
<dbReference type="EMBL" id="KN822985">
    <property type="protein sequence ID" value="KIO29231.1"/>
    <property type="molecule type" value="Genomic_DNA"/>
</dbReference>
<feature type="compositionally biased region" description="Low complexity" evidence="1">
    <location>
        <begin position="238"/>
        <end position="254"/>
    </location>
</feature>
<evidence type="ECO:0000313" key="3">
    <source>
        <dbReference type="EMBL" id="KIO29231.1"/>
    </source>
</evidence>
<reference evidence="4" key="2">
    <citation type="submission" date="2015-01" db="EMBL/GenBank/DDBJ databases">
        <title>Evolutionary Origins and Diversification of the Mycorrhizal Mutualists.</title>
        <authorList>
            <consortium name="DOE Joint Genome Institute"/>
            <consortium name="Mycorrhizal Genomics Consortium"/>
            <person name="Kohler A."/>
            <person name="Kuo A."/>
            <person name="Nagy L.G."/>
            <person name="Floudas D."/>
            <person name="Copeland A."/>
            <person name="Barry K.W."/>
            <person name="Cichocki N."/>
            <person name="Veneault-Fourrey C."/>
            <person name="LaButti K."/>
            <person name="Lindquist E.A."/>
            <person name="Lipzen A."/>
            <person name="Lundell T."/>
            <person name="Morin E."/>
            <person name="Murat C."/>
            <person name="Riley R."/>
            <person name="Ohm R."/>
            <person name="Sun H."/>
            <person name="Tunlid A."/>
            <person name="Henrissat B."/>
            <person name="Grigoriev I.V."/>
            <person name="Hibbett D.S."/>
            <person name="Martin F."/>
        </authorList>
    </citation>
    <scope>NUCLEOTIDE SEQUENCE [LARGE SCALE GENOMIC DNA]</scope>
    <source>
        <strain evidence="4">MUT 4182</strain>
    </source>
</reference>
<feature type="region of interest" description="Disordered" evidence="1">
    <location>
        <begin position="740"/>
        <end position="769"/>
    </location>
</feature>
<dbReference type="InterPro" id="IPR057379">
    <property type="entry name" value="PH_SPO71"/>
</dbReference>
<feature type="region of interest" description="Disordered" evidence="1">
    <location>
        <begin position="214"/>
        <end position="272"/>
    </location>
</feature>
<feature type="region of interest" description="Disordered" evidence="1">
    <location>
        <begin position="359"/>
        <end position="420"/>
    </location>
</feature>
<dbReference type="Pfam" id="PF23207">
    <property type="entry name" value="PH_SPO71"/>
    <property type="match status" value="1"/>
</dbReference>
<evidence type="ECO:0000259" key="2">
    <source>
        <dbReference type="SMART" id="SM00233"/>
    </source>
</evidence>
<dbReference type="InterPro" id="IPR040345">
    <property type="entry name" value="Mug56/Spo71"/>
</dbReference>
<feature type="domain" description="PH" evidence="2">
    <location>
        <begin position="710"/>
        <end position="898"/>
    </location>
</feature>
<gene>
    <name evidence="3" type="ORF">M407DRAFT_21627</name>
</gene>